<dbReference type="InterPro" id="IPR011004">
    <property type="entry name" value="Trimer_LpxA-like_sf"/>
</dbReference>
<dbReference type="InterPro" id="IPR001451">
    <property type="entry name" value="Hexapep"/>
</dbReference>
<accession>A0A7L4YP54</accession>
<dbReference type="PANTHER" id="PTHR13061:SF29">
    <property type="entry name" value="GAMMA CARBONIC ANHYDRASE-LIKE 1, MITOCHONDRIAL-RELATED"/>
    <property type="match status" value="1"/>
</dbReference>
<dbReference type="InParanoid" id="A0A7L4YP54"/>
<dbReference type="PANTHER" id="PTHR13061">
    <property type="entry name" value="DYNACTIN SUBUNIT P25"/>
    <property type="match status" value="1"/>
</dbReference>
<dbReference type="CDD" id="cd04645">
    <property type="entry name" value="LbH_gamma_CA_like"/>
    <property type="match status" value="1"/>
</dbReference>
<reference evidence="1 2" key="1">
    <citation type="journal article" date="2018" name="Int. J. Syst. Evol. Microbiol.">
        <title>Epidermidibacterium keratini gen. nov., sp. nov., a member of the family Sporichthyaceae, isolated from keratin epidermis.</title>
        <authorList>
            <person name="Lee D.G."/>
            <person name="Trujillo M.E."/>
            <person name="Kang S."/>
            <person name="Nam J.J."/>
            <person name="Kim Y.J."/>
        </authorList>
    </citation>
    <scope>NUCLEOTIDE SEQUENCE [LARGE SCALE GENOMIC DNA]</scope>
    <source>
        <strain evidence="1 2">EPI-7</strain>
    </source>
</reference>
<organism evidence="1 2">
    <name type="scientific">Epidermidibacterium keratini</name>
    <dbReference type="NCBI Taxonomy" id="1891644"/>
    <lineage>
        <taxon>Bacteria</taxon>
        <taxon>Bacillati</taxon>
        <taxon>Actinomycetota</taxon>
        <taxon>Actinomycetes</taxon>
        <taxon>Sporichthyales</taxon>
        <taxon>Sporichthyaceae</taxon>
        <taxon>Epidermidibacterium</taxon>
    </lineage>
</organism>
<proteinExistence type="predicted"/>
<dbReference type="AlphaFoldDB" id="A0A7L4YP54"/>
<dbReference type="KEGG" id="eke:EK0264_11790"/>
<protein>
    <submittedName>
        <fullName evidence="1">Gamma carbonic anhydrase family protein</fullName>
    </submittedName>
</protein>
<sequence length="181" mass="19013">MAENIYRIEAGTPQIDPSAFVAPTAAVVGNVTMGPDSSLWHCAVIRGDTAPITLGAQSNIQDCCALHADPNFPLTIGERVSVGHNVVLHGCTIYDDVLVGMSSTVMNGAEIGSGSIIGAGALVTQGTKIPPNSMVLGAPAKVVRETNDAEREQIQYNWKAYTGRLEMHGAAERVDRDGNPT</sequence>
<name>A0A7L4YP54_9ACTN</name>
<dbReference type="Pfam" id="PF00132">
    <property type="entry name" value="Hexapep"/>
    <property type="match status" value="1"/>
</dbReference>
<dbReference type="InterPro" id="IPR047324">
    <property type="entry name" value="LbH_gamma_CA-like"/>
</dbReference>
<dbReference type="Proteomes" id="UP000463857">
    <property type="component" value="Chromosome"/>
</dbReference>
<dbReference type="EMBL" id="CP047156">
    <property type="protein sequence ID" value="QHC00900.1"/>
    <property type="molecule type" value="Genomic_DNA"/>
</dbReference>
<dbReference type="InterPro" id="IPR050484">
    <property type="entry name" value="Transf_Hexapept/Carb_Anhydrase"/>
</dbReference>
<dbReference type="RefSeq" id="WP_159545839.1">
    <property type="nucleotide sequence ID" value="NZ_CP047156.1"/>
</dbReference>
<evidence type="ECO:0000313" key="2">
    <source>
        <dbReference type="Proteomes" id="UP000463857"/>
    </source>
</evidence>
<keyword evidence="2" id="KW-1185">Reference proteome</keyword>
<dbReference type="OrthoDB" id="9803036at2"/>
<dbReference type="SUPFAM" id="SSF51161">
    <property type="entry name" value="Trimeric LpxA-like enzymes"/>
    <property type="match status" value="1"/>
</dbReference>
<gene>
    <name evidence="1" type="ORF">EK0264_11790</name>
</gene>
<dbReference type="Gene3D" id="2.160.10.10">
    <property type="entry name" value="Hexapeptide repeat proteins"/>
    <property type="match status" value="1"/>
</dbReference>
<evidence type="ECO:0000313" key="1">
    <source>
        <dbReference type="EMBL" id="QHC00900.1"/>
    </source>
</evidence>